<feature type="region of interest" description="Disordered" evidence="1">
    <location>
        <begin position="49"/>
        <end position="75"/>
    </location>
</feature>
<gene>
    <name evidence="2" type="ORF">Pfra01_000183100</name>
</gene>
<dbReference type="Proteomes" id="UP001165121">
    <property type="component" value="Unassembled WGS sequence"/>
</dbReference>
<sequence>MGLQEEQTASRDFIVALLKNLEDRSSTPKELEIIVEQILPVLVPGDGERDIIPGDDCGDADGIDEPELTDPSSSLTDADEFSADCCFESVPLEWWALSIGGTPEGAGVGRNAGSRASRLKLSSASSMGRSSSAISSCSSDGTSAIIWFDTGGIMGIMGIAGASGTAAVGATSAFSAVLGAGFAGCGTGTAGAAGSTLTGSAVGSAVATGTAATVATVSAGIPSGDGIGAAVVDAAVVLAGDDCRDECCAIKKINTTLVWQPGRERPINSSRKSIIPRAQGTRTAAPAARPGAGAHCVSCVPLRLRRACVLATTATARRNERFHPRPHLQGLSAPLDFLNTPFCSASVGFCSHTQSEPESSLPTTSTRGVTPPGLQAHQQQHQSVSAISLGLLHDVLLPYQGSTWGWSGGPPS</sequence>
<evidence type="ECO:0000256" key="1">
    <source>
        <dbReference type="SAM" id="MobiDB-lite"/>
    </source>
</evidence>
<protein>
    <submittedName>
        <fullName evidence="2">Unnamed protein product</fullName>
    </submittedName>
</protein>
<feature type="compositionally biased region" description="Low complexity" evidence="1">
    <location>
        <begin position="354"/>
        <end position="366"/>
    </location>
</feature>
<dbReference type="AlphaFoldDB" id="A0A9W6TSS5"/>
<evidence type="ECO:0000313" key="2">
    <source>
        <dbReference type="EMBL" id="GMF18975.1"/>
    </source>
</evidence>
<accession>A0A9W6TSS5</accession>
<organism evidence="2 3">
    <name type="scientific">Phytophthora fragariaefolia</name>
    <dbReference type="NCBI Taxonomy" id="1490495"/>
    <lineage>
        <taxon>Eukaryota</taxon>
        <taxon>Sar</taxon>
        <taxon>Stramenopiles</taxon>
        <taxon>Oomycota</taxon>
        <taxon>Peronosporomycetes</taxon>
        <taxon>Peronosporales</taxon>
        <taxon>Peronosporaceae</taxon>
        <taxon>Phytophthora</taxon>
    </lineage>
</organism>
<dbReference type="OrthoDB" id="2155538at2759"/>
<evidence type="ECO:0000313" key="3">
    <source>
        <dbReference type="Proteomes" id="UP001165121"/>
    </source>
</evidence>
<keyword evidence="3" id="KW-1185">Reference proteome</keyword>
<reference evidence="2" key="1">
    <citation type="submission" date="2023-04" db="EMBL/GenBank/DDBJ databases">
        <title>Phytophthora fragariaefolia NBRC 109709.</title>
        <authorList>
            <person name="Ichikawa N."/>
            <person name="Sato H."/>
            <person name="Tonouchi N."/>
        </authorList>
    </citation>
    <scope>NUCLEOTIDE SEQUENCE</scope>
    <source>
        <strain evidence="2">NBRC 109709</strain>
    </source>
</reference>
<proteinExistence type="predicted"/>
<feature type="compositionally biased region" description="Acidic residues" evidence="1">
    <location>
        <begin position="56"/>
        <end position="68"/>
    </location>
</feature>
<comment type="caution">
    <text evidence="2">The sequence shown here is derived from an EMBL/GenBank/DDBJ whole genome shotgun (WGS) entry which is preliminary data.</text>
</comment>
<dbReference type="EMBL" id="BSXT01000145">
    <property type="protein sequence ID" value="GMF18975.1"/>
    <property type="molecule type" value="Genomic_DNA"/>
</dbReference>
<feature type="region of interest" description="Disordered" evidence="1">
    <location>
        <begin position="354"/>
        <end position="374"/>
    </location>
</feature>
<name>A0A9W6TSS5_9STRA</name>